<dbReference type="STRING" id="1183438.GKIL_4282"/>
<gene>
    <name evidence="3" type="ORF">GKIL_4282</name>
</gene>
<evidence type="ECO:0000313" key="4">
    <source>
        <dbReference type="Proteomes" id="UP000017396"/>
    </source>
</evidence>
<dbReference type="eggNOG" id="COG1413">
    <property type="taxonomic scope" value="Bacteria"/>
</dbReference>
<keyword evidence="3" id="KW-0456">Lyase</keyword>
<evidence type="ECO:0000256" key="2">
    <source>
        <dbReference type="ARBA" id="ARBA00022738"/>
    </source>
</evidence>
<dbReference type="Pfam" id="PF13646">
    <property type="entry name" value="HEAT_2"/>
    <property type="match status" value="2"/>
</dbReference>
<dbReference type="Proteomes" id="UP000017396">
    <property type="component" value="Chromosome"/>
</dbReference>
<keyword evidence="1" id="KW-0042">Antenna complex</keyword>
<dbReference type="InterPro" id="IPR016024">
    <property type="entry name" value="ARM-type_fold"/>
</dbReference>
<dbReference type="AlphaFoldDB" id="U5QNR9"/>
<protein>
    <submittedName>
        <fullName evidence="3">HEAT repeat-containing PBS lyase</fullName>
    </submittedName>
</protein>
<accession>U5QNR9</accession>
<sequence>MTLDEQYPYLRHKNPHLREKAMREIAETADEQTIDALIALVTTSEDSDYRRTAAQTLALVGSPAVPALAAQLRNHPTAAVRTACASALAALALNFSEEPFLEAGLSALQAALKDPDPGVRLAAVGALSTVGAPAVELLMAAITSEDILLSMAAIGALASIGDQRATAALVTLEDQPDTDPYIRESIAHALERLRSTPWR</sequence>
<dbReference type="PANTHER" id="PTHR12697">
    <property type="entry name" value="PBS LYASE HEAT-LIKE PROTEIN"/>
    <property type="match status" value="1"/>
</dbReference>
<dbReference type="GO" id="GO:0016491">
    <property type="term" value="F:oxidoreductase activity"/>
    <property type="evidence" value="ECO:0007669"/>
    <property type="project" value="TreeGrafter"/>
</dbReference>
<dbReference type="PANTHER" id="PTHR12697:SF5">
    <property type="entry name" value="DEOXYHYPUSINE HYDROXYLASE"/>
    <property type="match status" value="1"/>
</dbReference>
<dbReference type="GO" id="GO:0016829">
    <property type="term" value="F:lyase activity"/>
    <property type="evidence" value="ECO:0007669"/>
    <property type="project" value="UniProtKB-KW"/>
</dbReference>
<organism evidence="3 4">
    <name type="scientific">Gloeobacter kilaueensis (strain ATCC BAA-2537 / CCAP 1431/1 / ULC 316 / JS1)</name>
    <dbReference type="NCBI Taxonomy" id="1183438"/>
    <lineage>
        <taxon>Bacteria</taxon>
        <taxon>Bacillati</taxon>
        <taxon>Cyanobacteriota</taxon>
        <taxon>Cyanophyceae</taxon>
        <taxon>Gloeobacterales</taxon>
        <taxon>Gloeobacteraceae</taxon>
        <taxon>Gloeobacter</taxon>
    </lineage>
</organism>
<dbReference type="Gene3D" id="1.25.10.10">
    <property type="entry name" value="Leucine-rich Repeat Variant"/>
    <property type="match status" value="3"/>
</dbReference>
<evidence type="ECO:0000256" key="1">
    <source>
        <dbReference type="ARBA" id="ARBA00022549"/>
    </source>
</evidence>
<dbReference type="SUPFAM" id="SSF48371">
    <property type="entry name" value="ARM repeat"/>
    <property type="match status" value="1"/>
</dbReference>
<dbReference type="EMBL" id="CP003587">
    <property type="protein sequence ID" value="AGY60528.1"/>
    <property type="molecule type" value="Genomic_DNA"/>
</dbReference>
<name>U5QNR9_GLOK1</name>
<evidence type="ECO:0000313" key="3">
    <source>
        <dbReference type="EMBL" id="AGY60528.1"/>
    </source>
</evidence>
<keyword evidence="4" id="KW-1185">Reference proteome</keyword>
<dbReference type="OrthoDB" id="424041at2"/>
<keyword evidence="2" id="KW-0605">Phycobilisome</keyword>
<proteinExistence type="predicted"/>
<dbReference type="SMART" id="SM00567">
    <property type="entry name" value="EZ_HEAT"/>
    <property type="match status" value="5"/>
</dbReference>
<dbReference type="KEGG" id="glj:GKIL_4282"/>
<dbReference type="HOGENOM" id="CLU_109847_0_0_3"/>
<dbReference type="GO" id="GO:0030089">
    <property type="term" value="C:phycobilisome"/>
    <property type="evidence" value="ECO:0007669"/>
    <property type="project" value="UniProtKB-KW"/>
</dbReference>
<dbReference type="RefSeq" id="WP_023175890.1">
    <property type="nucleotide sequence ID" value="NC_022600.1"/>
</dbReference>
<dbReference type="InterPro" id="IPR011989">
    <property type="entry name" value="ARM-like"/>
</dbReference>
<dbReference type="InterPro" id="IPR004155">
    <property type="entry name" value="PBS_lyase_HEAT"/>
</dbReference>
<reference evidence="3 4" key="1">
    <citation type="journal article" date="2013" name="PLoS ONE">
        <title>Cultivation and Complete Genome Sequencing of Gloeobacter kilaueensis sp. nov., from a Lava Cave in Kilauea Caldera, Hawai'i.</title>
        <authorList>
            <person name="Saw J.H."/>
            <person name="Schatz M."/>
            <person name="Brown M.V."/>
            <person name="Kunkel D.D."/>
            <person name="Foster J.S."/>
            <person name="Shick H."/>
            <person name="Christensen S."/>
            <person name="Hou S."/>
            <person name="Wan X."/>
            <person name="Donachie S.P."/>
        </authorList>
    </citation>
    <scope>NUCLEOTIDE SEQUENCE [LARGE SCALE GENOMIC DNA]</scope>
    <source>
        <strain evidence="4">JS</strain>
    </source>
</reference>